<sequence>MFSVFAKSFMTATRNNLAPRPDTPSHWPQGERFDNRARAEFEAHREARRRD</sequence>
<keyword evidence="3" id="KW-1185">Reference proteome</keyword>
<gene>
    <name evidence="2" type="ORF">ROH8110_03205</name>
</gene>
<evidence type="ECO:0000313" key="2">
    <source>
        <dbReference type="EMBL" id="SLN58276.1"/>
    </source>
</evidence>
<proteinExistence type="predicted"/>
<name>A0A1X6ZQ82_9RHOB</name>
<dbReference type="AlphaFoldDB" id="A0A1X6ZQ82"/>
<feature type="region of interest" description="Disordered" evidence="1">
    <location>
        <begin position="15"/>
        <end position="51"/>
    </location>
</feature>
<dbReference type="RefSeq" id="WP_217808220.1">
    <property type="nucleotide sequence ID" value="NZ_FWFU01000004.1"/>
</dbReference>
<reference evidence="2 3" key="1">
    <citation type="submission" date="2017-03" db="EMBL/GenBank/DDBJ databases">
        <authorList>
            <person name="Afonso C.L."/>
            <person name="Miller P.J."/>
            <person name="Scott M.A."/>
            <person name="Spackman E."/>
            <person name="Goraichik I."/>
            <person name="Dimitrov K.M."/>
            <person name="Suarez D.L."/>
            <person name="Swayne D.E."/>
        </authorList>
    </citation>
    <scope>NUCLEOTIDE SEQUENCE [LARGE SCALE GENOMIC DNA]</scope>
    <source>
        <strain evidence="2 3">CECT 8110</strain>
    </source>
</reference>
<evidence type="ECO:0000313" key="3">
    <source>
        <dbReference type="Proteomes" id="UP000193207"/>
    </source>
</evidence>
<protein>
    <submittedName>
        <fullName evidence="2">Uncharacterized protein</fullName>
    </submittedName>
</protein>
<accession>A0A1X6ZQ82</accession>
<evidence type="ECO:0000256" key="1">
    <source>
        <dbReference type="SAM" id="MobiDB-lite"/>
    </source>
</evidence>
<dbReference type="Proteomes" id="UP000193207">
    <property type="component" value="Unassembled WGS sequence"/>
</dbReference>
<feature type="compositionally biased region" description="Basic and acidic residues" evidence="1">
    <location>
        <begin position="29"/>
        <end position="51"/>
    </location>
</feature>
<dbReference type="EMBL" id="FWFU01000004">
    <property type="protein sequence ID" value="SLN58276.1"/>
    <property type="molecule type" value="Genomic_DNA"/>
</dbReference>
<organism evidence="2 3">
    <name type="scientific">Roseovarius halotolerans</name>
    <dbReference type="NCBI Taxonomy" id="505353"/>
    <lineage>
        <taxon>Bacteria</taxon>
        <taxon>Pseudomonadati</taxon>
        <taxon>Pseudomonadota</taxon>
        <taxon>Alphaproteobacteria</taxon>
        <taxon>Rhodobacterales</taxon>
        <taxon>Roseobacteraceae</taxon>
        <taxon>Roseovarius</taxon>
    </lineage>
</organism>